<keyword evidence="4" id="KW-1185">Reference proteome</keyword>
<comment type="function">
    <text evidence="2">Involved in mRNA export coupled transcription activation by association with both the TREX-2 and the SAGA complexes. At the promoters, SAGA is required for recruitment of the basal transcription machinery. It influences RNA polymerase II transcriptional activity through different activities such as TBP interaction and promoter selectivity, interaction with transcription activators, and chromatin modification through histone acetylation and deubiquitination. Within the SAGA complex, participates to a subcomplex required for deubiquitination of H2B and for the maintenance of steady-state H3 methylation levels. The TREX-2 complex functions in docking export-competent ribonucleoprotein particles (mRNPs) to the nuclear entrance of the nuclear pore complex (nuclear basket). TREX-2 participates in mRNA export and accurate chromatin positioning in the nucleus by tethering genes to the nuclear periphery. May also be involved in cytoplasmic mRNA decay by interaction with components of P-bodies.</text>
</comment>
<dbReference type="GO" id="GO:0005643">
    <property type="term" value="C:nuclear pore"/>
    <property type="evidence" value="ECO:0007669"/>
    <property type="project" value="UniProtKB-UniRule"/>
</dbReference>
<keyword evidence="2" id="KW-0509">mRNA transport</keyword>
<evidence type="ECO:0000256" key="2">
    <source>
        <dbReference type="HAMAP-Rule" id="MF_03046"/>
    </source>
</evidence>
<comment type="subcellular location">
    <subcellularLocation>
        <location evidence="2">Nucleus</location>
        <location evidence="2">Nucleoplasm</location>
    </subcellularLocation>
    <subcellularLocation>
        <location evidence="2">Cytoplasm</location>
        <location evidence="2">P-body</location>
    </subcellularLocation>
</comment>
<dbReference type="GO" id="GO:0016973">
    <property type="term" value="P:poly(A)+ mRNA export from nucleus"/>
    <property type="evidence" value="ECO:0007669"/>
    <property type="project" value="EnsemblFungi"/>
</dbReference>
<organism evidence="3 4">
    <name type="scientific">Ascoidea rubescens DSM 1968</name>
    <dbReference type="NCBI Taxonomy" id="1344418"/>
    <lineage>
        <taxon>Eukaryota</taxon>
        <taxon>Fungi</taxon>
        <taxon>Dikarya</taxon>
        <taxon>Ascomycota</taxon>
        <taxon>Saccharomycotina</taxon>
        <taxon>Saccharomycetes</taxon>
        <taxon>Ascoideaceae</taxon>
        <taxon>Ascoidea</taxon>
    </lineage>
</organism>
<dbReference type="GO" id="GO:0046695">
    <property type="term" value="C:SLIK (SAGA-like) complex"/>
    <property type="evidence" value="ECO:0007669"/>
    <property type="project" value="EnsemblFungi"/>
</dbReference>
<accession>A0A1D2VNG6</accession>
<keyword evidence="2" id="KW-0963">Cytoplasm</keyword>
<dbReference type="GO" id="GO:0071028">
    <property type="term" value="P:nuclear mRNA surveillance"/>
    <property type="evidence" value="ECO:0007669"/>
    <property type="project" value="EnsemblFungi"/>
</dbReference>
<protein>
    <recommendedName>
        <fullName evidence="2">Transcription and mRNA export factor SUS1</fullName>
    </recommendedName>
</protein>
<dbReference type="Proteomes" id="UP000095038">
    <property type="component" value="Unassembled WGS sequence"/>
</dbReference>
<dbReference type="InterPro" id="IPR038212">
    <property type="entry name" value="TF_EnY2_sf"/>
</dbReference>
<dbReference type="GeneID" id="30963918"/>
<reference evidence="4" key="1">
    <citation type="submission" date="2016-05" db="EMBL/GenBank/DDBJ databases">
        <title>Comparative genomics of biotechnologically important yeasts.</title>
        <authorList>
            <consortium name="DOE Joint Genome Institute"/>
            <person name="Riley R."/>
            <person name="Haridas S."/>
            <person name="Wolfe K.H."/>
            <person name="Lopes M.R."/>
            <person name="Hittinger C.T."/>
            <person name="Goker M."/>
            <person name="Salamov A."/>
            <person name="Wisecaver J."/>
            <person name="Long T.M."/>
            <person name="Aerts A.L."/>
            <person name="Barry K."/>
            <person name="Choi C."/>
            <person name="Clum A."/>
            <person name="Coughlan A.Y."/>
            <person name="Deshpande S."/>
            <person name="Douglass A.P."/>
            <person name="Hanson S.J."/>
            <person name="Klenk H.-P."/>
            <person name="Labutti K."/>
            <person name="Lapidus A."/>
            <person name="Lindquist E."/>
            <person name="Lipzen A."/>
            <person name="Meier-Kolthoff J.P."/>
            <person name="Ohm R.A."/>
            <person name="Otillar R.P."/>
            <person name="Pangilinan J."/>
            <person name="Peng Y."/>
            <person name="Rokas A."/>
            <person name="Rosa C.A."/>
            <person name="Scheuner C."/>
            <person name="Sibirny A.A."/>
            <person name="Slot J.C."/>
            <person name="Stielow J.B."/>
            <person name="Sun H."/>
            <person name="Kurtzman C.P."/>
            <person name="Blackwell M."/>
            <person name="Grigoriev I.V."/>
            <person name="Jeffries T.W."/>
        </authorList>
    </citation>
    <scope>NUCLEOTIDE SEQUENCE [LARGE SCALE GENOMIC DNA]</scope>
    <source>
        <strain evidence="4">DSM 1968</strain>
    </source>
</reference>
<dbReference type="GO" id="GO:0032880">
    <property type="term" value="P:regulation of protein localization"/>
    <property type="evidence" value="ECO:0007669"/>
    <property type="project" value="EnsemblFungi"/>
</dbReference>
<dbReference type="PANTHER" id="PTHR12514">
    <property type="entry name" value="ENHANCER OF YELLOW 2 TRANSCRIPTION FACTOR"/>
    <property type="match status" value="1"/>
</dbReference>
<dbReference type="GO" id="GO:0006368">
    <property type="term" value="P:transcription elongation by RNA polymerase II"/>
    <property type="evidence" value="ECO:0007669"/>
    <property type="project" value="UniProtKB-UniRule"/>
</dbReference>
<comment type="subunit">
    <text evidence="2">Component of the nuclear pore complex (NPC)-associated TREX-2 complex (transcription and export complex 2), composed of at least SUS1, SAC3, THP1, SEM1, and CDC31. TREX-2 contains 2 SUS1 chains. The TREX-2 complex interacts with the nucleoporin NUP1. Component of the 1.8 MDa SAGA transcription coactivator-HAT complex. SAGA is built of 5 distinct domains with specialized functions. Within the SAGA complex, SUS1, SGF11, SGF73 and UBP8 form an additional subcomplex of SAGA called the DUB module (deubiquitination module). Interacts directly with THP1, SAC3, SGF11, and with the RNA polymerase II.</text>
</comment>
<keyword evidence="2" id="KW-0813">Transport</keyword>
<dbReference type="InterPro" id="IPR018783">
    <property type="entry name" value="TF_ENY2"/>
</dbReference>
<dbReference type="InParanoid" id="A0A1D2VNG6"/>
<dbReference type="FunCoup" id="A0A1D2VNG6">
    <property type="interactions" value="330"/>
</dbReference>
<dbReference type="GO" id="GO:0015031">
    <property type="term" value="P:protein transport"/>
    <property type="evidence" value="ECO:0007669"/>
    <property type="project" value="UniProtKB-KW"/>
</dbReference>
<dbReference type="GO" id="GO:0008047">
    <property type="term" value="F:enzyme activator activity"/>
    <property type="evidence" value="ECO:0007669"/>
    <property type="project" value="EnsemblFungi"/>
</dbReference>
<comment type="similarity">
    <text evidence="2">Belongs to the ENY2 family.</text>
</comment>
<dbReference type="GO" id="GO:0003682">
    <property type="term" value="F:chromatin binding"/>
    <property type="evidence" value="ECO:0007669"/>
    <property type="project" value="EnsemblFungi"/>
</dbReference>
<dbReference type="EMBL" id="KV454476">
    <property type="protein sequence ID" value="ODV63171.1"/>
    <property type="molecule type" value="Genomic_DNA"/>
</dbReference>
<keyword evidence="2" id="KW-0156">Chromatin regulator</keyword>
<dbReference type="STRING" id="1344418.A0A1D2VNG6"/>
<keyword evidence="2" id="KW-0653">Protein transport</keyword>
<keyword evidence="2" id="KW-0539">Nucleus</keyword>
<keyword evidence="1 2" id="KW-0811">Translocation</keyword>
<dbReference type="RefSeq" id="XP_020049478.1">
    <property type="nucleotide sequence ID" value="XM_020190282.1"/>
</dbReference>
<proteinExistence type="inferred from homology"/>
<name>A0A1D2VNG6_9ASCO</name>
<keyword evidence="2" id="KW-0804">Transcription</keyword>
<dbReference type="OrthoDB" id="6221744at2759"/>
<dbReference type="GO" id="GO:0000124">
    <property type="term" value="C:SAGA complex"/>
    <property type="evidence" value="ECO:0007669"/>
    <property type="project" value="UniProtKB-UniRule"/>
</dbReference>
<evidence type="ECO:0000256" key="1">
    <source>
        <dbReference type="ARBA" id="ARBA00023010"/>
    </source>
</evidence>
<dbReference type="GO" id="GO:0071819">
    <property type="term" value="C:DUBm complex"/>
    <property type="evidence" value="ECO:0007669"/>
    <property type="project" value="UniProtKB-UniRule"/>
</dbReference>
<dbReference type="GO" id="GO:0045944">
    <property type="term" value="P:positive regulation of transcription by RNA polymerase II"/>
    <property type="evidence" value="ECO:0007669"/>
    <property type="project" value="EnsemblFungi"/>
</dbReference>
<dbReference type="GO" id="GO:0000932">
    <property type="term" value="C:P-body"/>
    <property type="evidence" value="ECO:0007669"/>
    <property type="project" value="UniProtKB-SubCell"/>
</dbReference>
<gene>
    <name evidence="2" type="primary">SUS1</name>
    <name evidence="3" type="ORF">ASCRUDRAFT_31548</name>
</gene>
<dbReference type="AlphaFoldDB" id="A0A1D2VNG6"/>
<keyword evidence="2" id="KW-0805">Transcription regulation</keyword>
<keyword evidence="2" id="KW-0010">Activator</keyword>
<dbReference type="Pfam" id="PF10163">
    <property type="entry name" value="EnY2"/>
    <property type="match status" value="1"/>
</dbReference>
<dbReference type="HAMAP" id="MF_03046">
    <property type="entry name" value="ENY2_Sus1"/>
    <property type="match status" value="1"/>
</dbReference>
<dbReference type="GO" id="GO:0000973">
    <property type="term" value="P:post-transcriptional tethering of RNA polymerase II gene DNA at nuclear periphery"/>
    <property type="evidence" value="ECO:0007669"/>
    <property type="project" value="EnsemblFungi"/>
</dbReference>
<evidence type="ECO:0000313" key="3">
    <source>
        <dbReference type="EMBL" id="ODV63171.1"/>
    </source>
</evidence>
<sequence>MSLSNAELKAQISARLVESGEYDTILTFLKERLYECGWYDEVKLLANSEISNEDNLNFNRINFVLEPKAMDLVPDGVKKESLVKIAEFLESIIE</sequence>
<dbReference type="GO" id="GO:0005654">
    <property type="term" value="C:nucleoplasm"/>
    <property type="evidence" value="ECO:0007669"/>
    <property type="project" value="UniProtKB-SubCell"/>
</dbReference>
<evidence type="ECO:0000313" key="4">
    <source>
        <dbReference type="Proteomes" id="UP000095038"/>
    </source>
</evidence>
<dbReference type="GO" id="GO:0006325">
    <property type="term" value="P:chromatin organization"/>
    <property type="evidence" value="ECO:0007669"/>
    <property type="project" value="UniProtKB-KW"/>
</dbReference>
<dbReference type="GO" id="GO:0070390">
    <property type="term" value="C:transcription export complex 2"/>
    <property type="evidence" value="ECO:0007669"/>
    <property type="project" value="UniProtKB-UniRule"/>
</dbReference>
<dbReference type="Gene3D" id="1.10.246.140">
    <property type="match status" value="1"/>
</dbReference>
<dbReference type="GO" id="GO:0003713">
    <property type="term" value="F:transcription coactivator activity"/>
    <property type="evidence" value="ECO:0007669"/>
    <property type="project" value="UniProtKB-UniRule"/>
</dbReference>